<dbReference type="AlphaFoldDB" id="A0A0M0JJ47"/>
<feature type="region of interest" description="Disordered" evidence="1">
    <location>
        <begin position="51"/>
        <end position="83"/>
    </location>
</feature>
<dbReference type="InterPro" id="IPR011989">
    <property type="entry name" value="ARM-like"/>
</dbReference>
<dbReference type="EMBL" id="JWZX01002862">
    <property type="protein sequence ID" value="KOO26362.1"/>
    <property type="molecule type" value="Genomic_DNA"/>
</dbReference>
<accession>A0A0M0JJ47</accession>
<evidence type="ECO:0000313" key="2">
    <source>
        <dbReference type="EMBL" id="KOO26362.1"/>
    </source>
</evidence>
<sequence>MVRVGQPCSAETVLLAEIAEQDALKPGEAVRIHNLTGRPELNHRRGKVLAEDGDAEDESDAASLPPAPPTTHPEVPSLPPGSKFDPTLVPRAACHALTNLANGDMACKEAVAEAGGAAALVGTMKQFAQAEDDILAPIVCKLCVGGLANIAAGDPKCMLAVLKTNSVVEVVRALKTFGPEWPELAADCCLALTNFAAGKGEGAEAVVDAGGVPALIATLKAFSAKAPRVREWGAAALANLASAKSPEITETLIETPAAIKAAVAAVEHAAPDEGRTLHFAVTVWSHLGSTPEGSEACVRAGFVDTTLRRLLDVTAGPASVRFVEESCRSFATLAFADAEGRATLREAGAIRVLTLVLERFPRDGGIQEMARALLTELTRDSRTRE</sequence>
<dbReference type="PANTHER" id="PTHR23315:SF7">
    <property type="entry name" value="U-BOX DOMAIN-CONTAINING PROTEIN 4"/>
    <property type="match status" value="1"/>
</dbReference>
<gene>
    <name evidence="2" type="ORF">Ctob_005778</name>
</gene>
<dbReference type="SMART" id="SM00185">
    <property type="entry name" value="ARM"/>
    <property type="match status" value="3"/>
</dbReference>
<dbReference type="SUPFAM" id="SSF48371">
    <property type="entry name" value="ARM repeat"/>
    <property type="match status" value="1"/>
</dbReference>
<feature type="compositionally biased region" description="Pro residues" evidence="1">
    <location>
        <begin position="65"/>
        <end position="79"/>
    </location>
</feature>
<protein>
    <submittedName>
        <fullName evidence="2">Uncharacterized protein</fullName>
    </submittedName>
</protein>
<dbReference type="InterPro" id="IPR016024">
    <property type="entry name" value="ARM-type_fold"/>
</dbReference>
<organism evidence="2 3">
    <name type="scientific">Chrysochromulina tobinii</name>
    <dbReference type="NCBI Taxonomy" id="1460289"/>
    <lineage>
        <taxon>Eukaryota</taxon>
        <taxon>Haptista</taxon>
        <taxon>Haptophyta</taxon>
        <taxon>Prymnesiophyceae</taxon>
        <taxon>Prymnesiales</taxon>
        <taxon>Chrysochromulinaceae</taxon>
        <taxon>Chrysochromulina</taxon>
    </lineage>
</organism>
<keyword evidence="3" id="KW-1185">Reference proteome</keyword>
<evidence type="ECO:0000313" key="3">
    <source>
        <dbReference type="Proteomes" id="UP000037460"/>
    </source>
</evidence>
<dbReference type="PANTHER" id="PTHR23315">
    <property type="entry name" value="U BOX DOMAIN-CONTAINING"/>
    <property type="match status" value="1"/>
</dbReference>
<dbReference type="Gene3D" id="1.25.10.10">
    <property type="entry name" value="Leucine-rich Repeat Variant"/>
    <property type="match status" value="1"/>
</dbReference>
<dbReference type="InterPro" id="IPR000225">
    <property type="entry name" value="Armadillo"/>
</dbReference>
<evidence type="ECO:0000256" key="1">
    <source>
        <dbReference type="SAM" id="MobiDB-lite"/>
    </source>
</evidence>
<dbReference type="Proteomes" id="UP000037460">
    <property type="component" value="Unassembled WGS sequence"/>
</dbReference>
<proteinExistence type="predicted"/>
<comment type="caution">
    <text evidence="2">The sequence shown here is derived from an EMBL/GenBank/DDBJ whole genome shotgun (WGS) entry which is preliminary data.</text>
</comment>
<reference evidence="3" key="1">
    <citation type="journal article" date="2015" name="PLoS Genet.">
        <title>Genome Sequence and Transcriptome Analyses of Chrysochromulina tobin: Metabolic Tools for Enhanced Algal Fitness in the Prominent Order Prymnesiales (Haptophyceae).</title>
        <authorList>
            <person name="Hovde B.T."/>
            <person name="Deodato C.R."/>
            <person name="Hunsperger H.M."/>
            <person name="Ryken S.A."/>
            <person name="Yost W."/>
            <person name="Jha R.K."/>
            <person name="Patterson J."/>
            <person name="Monnat R.J. Jr."/>
            <person name="Barlow S.B."/>
            <person name="Starkenburg S.R."/>
            <person name="Cattolico R.A."/>
        </authorList>
    </citation>
    <scope>NUCLEOTIDE SEQUENCE</scope>
    <source>
        <strain evidence="3">CCMP291</strain>
    </source>
</reference>
<name>A0A0M0JJ47_9EUKA</name>
<feature type="compositionally biased region" description="Acidic residues" evidence="1">
    <location>
        <begin position="51"/>
        <end position="60"/>
    </location>
</feature>